<dbReference type="InterPro" id="IPR011993">
    <property type="entry name" value="PH-like_dom_sf"/>
</dbReference>
<dbReference type="Pfam" id="PF00568">
    <property type="entry name" value="WH1"/>
    <property type="match status" value="1"/>
</dbReference>
<feature type="domain" description="WH2" evidence="11">
    <location>
        <begin position="412"/>
        <end position="429"/>
    </location>
</feature>
<evidence type="ECO:0000256" key="8">
    <source>
        <dbReference type="SAM" id="MobiDB-lite"/>
    </source>
</evidence>
<feature type="region of interest" description="Disordered" evidence="8">
    <location>
        <begin position="139"/>
        <end position="182"/>
    </location>
</feature>
<gene>
    <name evidence="12" type="ORF">ZHAS_00004620</name>
</gene>
<dbReference type="STRING" id="74873.A0A084VH85"/>
<reference evidence="13" key="2">
    <citation type="submission" date="2020-05" db="UniProtKB">
        <authorList>
            <consortium name="EnsemblMetazoa"/>
        </authorList>
    </citation>
    <scope>IDENTIFICATION</scope>
</reference>
<feature type="compositionally biased region" description="Basic and acidic residues" evidence="8">
    <location>
        <begin position="493"/>
        <end position="508"/>
    </location>
</feature>
<dbReference type="EMBL" id="ATLV01013150">
    <property type="status" value="NOT_ANNOTATED_CDS"/>
    <property type="molecule type" value="Genomic_DNA"/>
</dbReference>
<feature type="compositionally biased region" description="Gly residues" evidence="8">
    <location>
        <begin position="475"/>
        <end position="487"/>
    </location>
</feature>
<dbReference type="Proteomes" id="UP000030765">
    <property type="component" value="Unassembled WGS sequence"/>
</dbReference>
<feature type="compositionally biased region" description="Pro residues" evidence="8">
    <location>
        <begin position="358"/>
        <end position="399"/>
    </location>
</feature>
<dbReference type="InterPro" id="IPR000697">
    <property type="entry name" value="WH1/EVH1_dom"/>
</dbReference>
<dbReference type="Pfam" id="PF02205">
    <property type="entry name" value="WH2"/>
    <property type="match status" value="2"/>
</dbReference>
<proteinExistence type="predicted"/>
<feature type="compositionally biased region" description="Polar residues" evidence="8">
    <location>
        <begin position="12"/>
        <end position="26"/>
    </location>
</feature>
<dbReference type="Gene3D" id="3.90.810.10">
    <property type="entry name" value="CRIB domain"/>
    <property type="match status" value="1"/>
</dbReference>
<dbReference type="InterPro" id="IPR036936">
    <property type="entry name" value="CRIB_dom_sf"/>
</dbReference>
<dbReference type="PANTHER" id="PTHR11202">
    <property type="entry name" value="SPROUTY-RELATED, EVH1 DOMAIN-CONTAINING PROTEIN FAMILY MEMBER"/>
    <property type="match status" value="1"/>
</dbReference>
<feature type="compositionally biased region" description="Basic residues" evidence="8">
    <location>
        <begin position="149"/>
        <end position="158"/>
    </location>
</feature>
<dbReference type="OrthoDB" id="8963340at2759"/>
<comment type="subcellular location">
    <subcellularLocation>
        <location evidence="2">Cytoplasm</location>
        <location evidence="2">Cytoskeleton</location>
    </subcellularLocation>
    <subcellularLocation>
        <location evidence="1">Nucleus</location>
    </subcellularLocation>
</comment>
<dbReference type="CDD" id="cd21762">
    <property type="entry name" value="WH2"/>
    <property type="match status" value="1"/>
</dbReference>
<dbReference type="PROSITE" id="PS50108">
    <property type="entry name" value="CRIB"/>
    <property type="match status" value="1"/>
</dbReference>
<dbReference type="PROSITE" id="PS51082">
    <property type="entry name" value="WH2"/>
    <property type="match status" value="2"/>
</dbReference>
<feature type="compositionally biased region" description="Low complexity" evidence="8">
    <location>
        <begin position="210"/>
        <end position="220"/>
    </location>
</feature>
<dbReference type="InterPro" id="IPR033927">
    <property type="entry name" value="WASPfam_EVH1"/>
</dbReference>
<dbReference type="Pfam" id="PF00786">
    <property type="entry name" value="PBD"/>
    <property type="match status" value="1"/>
</dbReference>
<dbReference type="VEuPathDB" id="VectorBase:ASIS008630"/>
<dbReference type="GO" id="GO:0007015">
    <property type="term" value="P:actin filament organization"/>
    <property type="evidence" value="ECO:0007669"/>
    <property type="project" value="InterPro"/>
</dbReference>
<feature type="domain" description="CRIB" evidence="9">
    <location>
        <begin position="236"/>
        <end position="249"/>
    </location>
</feature>
<dbReference type="CDD" id="cd01205">
    <property type="entry name" value="EVH1_WASP-like"/>
    <property type="match status" value="1"/>
</dbReference>
<dbReference type="SMART" id="SM00285">
    <property type="entry name" value="PBD"/>
    <property type="match status" value="1"/>
</dbReference>
<evidence type="ECO:0000259" key="11">
    <source>
        <dbReference type="PROSITE" id="PS51082"/>
    </source>
</evidence>
<reference evidence="12 14" key="1">
    <citation type="journal article" date="2014" name="BMC Genomics">
        <title>Genome sequence of Anopheles sinensis provides insight into genetics basis of mosquito competence for malaria parasites.</title>
        <authorList>
            <person name="Zhou D."/>
            <person name="Zhang D."/>
            <person name="Ding G."/>
            <person name="Shi L."/>
            <person name="Hou Q."/>
            <person name="Ye Y."/>
            <person name="Xu Y."/>
            <person name="Zhou H."/>
            <person name="Xiong C."/>
            <person name="Li S."/>
            <person name="Yu J."/>
            <person name="Hong S."/>
            <person name="Yu X."/>
            <person name="Zou P."/>
            <person name="Chen C."/>
            <person name="Chang X."/>
            <person name="Wang W."/>
            <person name="Lv Y."/>
            <person name="Sun Y."/>
            <person name="Ma L."/>
            <person name="Shen B."/>
            <person name="Zhu C."/>
        </authorList>
    </citation>
    <scope>NUCLEOTIDE SEQUENCE [LARGE SCALE GENOMIC DNA]</scope>
</reference>
<evidence type="ECO:0000313" key="13">
    <source>
        <dbReference type="EnsemblMetazoa" id="ASIC004620-PA"/>
    </source>
</evidence>
<evidence type="ECO:0000256" key="1">
    <source>
        <dbReference type="ARBA" id="ARBA00004123"/>
    </source>
</evidence>
<dbReference type="InterPro" id="IPR003124">
    <property type="entry name" value="WH2_dom"/>
</dbReference>
<keyword evidence="7" id="KW-0539">Nucleus</keyword>
<dbReference type="CDD" id="cd00132">
    <property type="entry name" value="CRIB"/>
    <property type="match status" value="1"/>
</dbReference>
<protein>
    <submittedName>
        <fullName evidence="12">AGAP001081-PA-like protein</fullName>
    </submittedName>
</protein>
<feature type="compositionally biased region" description="Pro residues" evidence="8">
    <location>
        <begin position="328"/>
        <end position="341"/>
    </location>
</feature>
<keyword evidence="14" id="KW-1185">Reference proteome</keyword>
<dbReference type="InterPro" id="IPR011026">
    <property type="entry name" value="WAS_C"/>
</dbReference>
<feature type="region of interest" description="Disordered" evidence="8">
    <location>
        <begin position="198"/>
        <end position="256"/>
    </location>
</feature>
<dbReference type="Gene3D" id="6.10.280.150">
    <property type="match status" value="1"/>
</dbReference>
<dbReference type="GO" id="GO:0005856">
    <property type="term" value="C:cytoskeleton"/>
    <property type="evidence" value="ECO:0007669"/>
    <property type="project" value="UniProtKB-SubCell"/>
</dbReference>
<feature type="compositionally biased region" description="Low complexity" evidence="8">
    <location>
        <begin position="400"/>
        <end position="409"/>
    </location>
</feature>
<evidence type="ECO:0000256" key="4">
    <source>
        <dbReference type="ARBA" id="ARBA00022553"/>
    </source>
</evidence>
<accession>A0A084VH85</accession>
<sequence length="524" mass="56205">MVQSGGMDTAGDRNSTASKANRPSQLMTDEENDQLFRLIGKRCQTLSTAVAQLYTTQSPAHAAWVKRGIGALCFIKDNVRKSYYFRLYCLKANVTVWEQELYDKIEVTQPKPYLITFEGQDGIVALNFASDDEAAAFMSTTQTTVQNRNRQKRVKRTSTRMDQPPARPPPPSTTQGGNQYLDASDTGVIYRNKQPHLAFQQPNPVPPMAQQQQLTSQPLQKARKAKGMGKLSKADIGTPSNFQHVSHVGWDPQGGFDMSGEGDALKNFLDKVGVRDQQLKDRETRAFIYDFIKTNNVLEQVKSESSDKKRKPPAPPTPQNQSGNGQRLPPPPPNRPLPPIPSTMSPKVPDSGGAPAVTRPPPPMQSGPAPPPPPPPPPPAMSDGPMPPPPPPTMLPPSAIPGGAAAGGAQDDRSALLDSIRKGKTLKKVDQGAPSTGSGSGDSRGDLLSEIQKGFQLRPVADREVGNTAGDQNSSGGGGGGSDGGGTDALADALRRALAERGRVIRSSDEEDDDSVSNKSDWED</sequence>
<dbReference type="PROSITE" id="PS50229">
    <property type="entry name" value="WH1"/>
    <property type="match status" value="1"/>
</dbReference>
<dbReference type="EMBL" id="KE524842">
    <property type="protein sequence ID" value="KFB37329.1"/>
    <property type="molecule type" value="Genomic_DNA"/>
</dbReference>
<feature type="region of interest" description="Disordered" evidence="8">
    <location>
        <begin position="300"/>
        <end position="524"/>
    </location>
</feature>
<dbReference type="FunFam" id="2.30.29.30:FF:000130">
    <property type="entry name" value="neural Wiskott-Aldrich syndrome protein"/>
    <property type="match status" value="1"/>
</dbReference>
<evidence type="ECO:0000313" key="12">
    <source>
        <dbReference type="EMBL" id="KFB37329.1"/>
    </source>
</evidence>
<dbReference type="AlphaFoldDB" id="A0A084VH85"/>
<dbReference type="EnsemblMetazoa" id="ASIC004620-RA">
    <property type="protein sequence ID" value="ASIC004620-PA"/>
    <property type="gene ID" value="ASIC004620"/>
</dbReference>
<dbReference type="PANTHER" id="PTHR11202:SF36">
    <property type="entry name" value="ACTIN NUCLEATION-PROMOTING FACTOR WASL"/>
    <property type="match status" value="1"/>
</dbReference>
<feature type="domain" description="WH2" evidence="11">
    <location>
        <begin position="443"/>
        <end position="460"/>
    </location>
</feature>
<organism evidence="12">
    <name type="scientific">Anopheles sinensis</name>
    <name type="common">Mosquito</name>
    <dbReference type="NCBI Taxonomy" id="74873"/>
    <lineage>
        <taxon>Eukaryota</taxon>
        <taxon>Metazoa</taxon>
        <taxon>Ecdysozoa</taxon>
        <taxon>Arthropoda</taxon>
        <taxon>Hexapoda</taxon>
        <taxon>Insecta</taxon>
        <taxon>Pterygota</taxon>
        <taxon>Neoptera</taxon>
        <taxon>Endopterygota</taxon>
        <taxon>Diptera</taxon>
        <taxon>Nematocera</taxon>
        <taxon>Culicoidea</taxon>
        <taxon>Culicidae</taxon>
        <taxon>Anophelinae</taxon>
        <taxon>Anopheles</taxon>
    </lineage>
</organism>
<keyword evidence="5" id="KW-0677">Repeat</keyword>
<dbReference type="SMART" id="SM00246">
    <property type="entry name" value="WH2"/>
    <property type="match status" value="2"/>
</dbReference>
<dbReference type="VEuPathDB" id="VectorBase:ASIC004620"/>
<dbReference type="SUPFAM" id="SSF50729">
    <property type="entry name" value="PH domain-like"/>
    <property type="match status" value="1"/>
</dbReference>
<evidence type="ECO:0000256" key="2">
    <source>
        <dbReference type="ARBA" id="ARBA00004245"/>
    </source>
</evidence>
<evidence type="ECO:0000259" key="10">
    <source>
        <dbReference type="PROSITE" id="PS50229"/>
    </source>
</evidence>
<dbReference type="SMART" id="SM00461">
    <property type="entry name" value="WH1"/>
    <property type="match status" value="1"/>
</dbReference>
<dbReference type="OMA" id="NGRMRST"/>
<dbReference type="GO" id="GO:0005634">
    <property type="term" value="C:nucleus"/>
    <property type="evidence" value="ECO:0007669"/>
    <property type="project" value="UniProtKB-SubCell"/>
</dbReference>
<feature type="region of interest" description="Disordered" evidence="8">
    <location>
        <begin position="1"/>
        <end position="26"/>
    </location>
</feature>
<dbReference type="FunFam" id="3.90.810.10:FF:000003">
    <property type="entry name" value="Neural Wiskott-Aldrich syndrome protein-like"/>
    <property type="match status" value="1"/>
</dbReference>
<evidence type="ECO:0000256" key="6">
    <source>
        <dbReference type="ARBA" id="ARBA00023212"/>
    </source>
</evidence>
<dbReference type="GO" id="GO:0003779">
    <property type="term" value="F:actin binding"/>
    <property type="evidence" value="ECO:0007669"/>
    <property type="project" value="InterPro"/>
</dbReference>
<feature type="compositionally biased region" description="Basic and acidic residues" evidence="8">
    <location>
        <begin position="410"/>
        <end position="421"/>
    </location>
</feature>
<keyword evidence="4" id="KW-0597">Phosphoprotein</keyword>
<dbReference type="Gene3D" id="2.30.29.30">
    <property type="entry name" value="Pleckstrin-homology domain (PH domain)/Phosphotyrosine-binding domain (PTB)"/>
    <property type="match status" value="1"/>
</dbReference>
<evidence type="ECO:0000259" key="9">
    <source>
        <dbReference type="PROSITE" id="PS50108"/>
    </source>
</evidence>
<evidence type="ECO:0000256" key="7">
    <source>
        <dbReference type="ARBA" id="ARBA00023242"/>
    </source>
</evidence>
<evidence type="ECO:0000256" key="3">
    <source>
        <dbReference type="ARBA" id="ARBA00022490"/>
    </source>
</evidence>
<dbReference type="SUPFAM" id="SSF47912">
    <property type="entry name" value="Wiscott-Aldrich syndrome protein, WASP, C-terminal domain"/>
    <property type="match status" value="1"/>
</dbReference>
<keyword evidence="6" id="KW-0206">Cytoskeleton</keyword>
<evidence type="ECO:0000256" key="5">
    <source>
        <dbReference type="ARBA" id="ARBA00022737"/>
    </source>
</evidence>
<name>A0A084VH85_ANOSI</name>
<keyword evidence="3" id="KW-0963">Cytoplasm</keyword>
<evidence type="ECO:0000313" key="14">
    <source>
        <dbReference type="Proteomes" id="UP000030765"/>
    </source>
</evidence>
<feature type="domain" description="WH1" evidence="10">
    <location>
        <begin position="38"/>
        <end position="148"/>
    </location>
</feature>
<dbReference type="InterPro" id="IPR000095">
    <property type="entry name" value="CRIB_dom"/>
</dbReference>